<name>A0A834IQJ3_RHYFE</name>
<dbReference type="Proteomes" id="UP000625711">
    <property type="component" value="Unassembled WGS sequence"/>
</dbReference>
<keyword evidence="2" id="KW-1185">Reference proteome</keyword>
<dbReference type="AlphaFoldDB" id="A0A834IQJ3"/>
<organism evidence="1 2">
    <name type="scientific">Rhynchophorus ferrugineus</name>
    <name type="common">Red palm weevil</name>
    <name type="synonym">Curculio ferrugineus</name>
    <dbReference type="NCBI Taxonomy" id="354439"/>
    <lineage>
        <taxon>Eukaryota</taxon>
        <taxon>Metazoa</taxon>
        <taxon>Ecdysozoa</taxon>
        <taxon>Arthropoda</taxon>
        <taxon>Hexapoda</taxon>
        <taxon>Insecta</taxon>
        <taxon>Pterygota</taxon>
        <taxon>Neoptera</taxon>
        <taxon>Endopterygota</taxon>
        <taxon>Coleoptera</taxon>
        <taxon>Polyphaga</taxon>
        <taxon>Cucujiformia</taxon>
        <taxon>Curculionidae</taxon>
        <taxon>Dryophthorinae</taxon>
        <taxon>Rhynchophorus</taxon>
    </lineage>
</organism>
<proteinExistence type="predicted"/>
<comment type="caution">
    <text evidence="1">The sequence shown here is derived from an EMBL/GenBank/DDBJ whole genome shotgun (WGS) entry which is preliminary data.</text>
</comment>
<accession>A0A834IQJ3</accession>
<sequence>MNAVSDVSVRKFASSRRYKETWGETVEEEYMDDGSEHMHMCKIAPFISASADRRACSNRRRAADDISMREKRIERLLRN</sequence>
<gene>
    <name evidence="1" type="ORF">GWI33_010645</name>
</gene>
<evidence type="ECO:0000313" key="2">
    <source>
        <dbReference type="Proteomes" id="UP000625711"/>
    </source>
</evidence>
<evidence type="ECO:0000313" key="1">
    <source>
        <dbReference type="EMBL" id="KAF7285392.1"/>
    </source>
</evidence>
<reference evidence="1" key="1">
    <citation type="submission" date="2020-08" db="EMBL/GenBank/DDBJ databases">
        <title>Genome sequencing and assembly of the red palm weevil Rhynchophorus ferrugineus.</title>
        <authorList>
            <person name="Dias G.B."/>
            <person name="Bergman C.M."/>
            <person name="Manee M."/>
        </authorList>
    </citation>
    <scope>NUCLEOTIDE SEQUENCE</scope>
    <source>
        <strain evidence="1">AA-2017</strain>
        <tissue evidence="1">Whole larva</tissue>
    </source>
</reference>
<dbReference type="EMBL" id="JAACXV010000055">
    <property type="protein sequence ID" value="KAF7285392.1"/>
    <property type="molecule type" value="Genomic_DNA"/>
</dbReference>
<protein>
    <submittedName>
        <fullName evidence="1">Uncharacterized protein</fullName>
    </submittedName>
</protein>